<dbReference type="Gene3D" id="3.40.50.12780">
    <property type="entry name" value="N-terminal domain of ligase-like"/>
    <property type="match status" value="1"/>
</dbReference>
<gene>
    <name evidence="7" type="ORF">E6C48_19650</name>
</gene>
<dbReference type="PANTHER" id="PTHR43605:SF10">
    <property type="entry name" value="ACYL-COA SYNTHETASE MEDIUM CHAIN FAMILY MEMBER 3"/>
    <property type="match status" value="1"/>
</dbReference>
<dbReference type="EMBL" id="SSNY01000013">
    <property type="protein sequence ID" value="THF55104.1"/>
    <property type="molecule type" value="Genomic_DNA"/>
</dbReference>
<feature type="domain" description="AMP-dependent synthetase/ligase" evidence="5">
    <location>
        <begin position="37"/>
        <end position="405"/>
    </location>
</feature>
<comment type="caution">
    <text evidence="7">The sequence shown here is derived from an EMBL/GenBank/DDBJ whole genome shotgun (WGS) entry which is preliminary data.</text>
</comment>
<keyword evidence="4" id="KW-0067">ATP-binding</keyword>
<proteinExistence type="inferred from homology"/>
<evidence type="ECO:0000256" key="4">
    <source>
        <dbReference type="ARBA" id="ARBA00022840"/>
    </source>
</evidence>
<feature type="domain" description="AMP-binding enzyme C-terminal" evidence="6">
    <location>
        <begin position="456"/>
        <end position="534"/>
    </location>
</feature>
<dbReference type="PANTHER" id="PTHR43605">
    <property type="entry name" value="ACYL-COENZYME A SYNTHETASE"/>
    <property type="match status" value="1"/>
</dbReference>
<evidence type="ECO:0000256" key="1">
    <source>
        <dbReference type="ARBA" id="ARBA00006432"/>
    </source>
</evidence>
<dbReference type="Pfam" id="PF13193">
    <property type="entry name" value="AMP-binding_C"/>
    <property type="match status" value="1"/>
</dbReference>
<evidence type="ECO:0000256" key="3">
    <source>
        <dbReference type="ARBA" id="ARBA00022741"/>
    </source>
</evidence>
<comment type="similarity">
    <text evidence="1">Belongs to the ATP-dependent AMP-binding enzyme family.</text>
</comment>
<dbReference type="InterPro" id="IPR045851">
    <property type="entry name" value="AMP-bd_C_sf"/>
</dbReference>
<keyword evidence="8" id="KW-1185">Reference proteome</keyword>
<evidence type="ECO:0000256" key="2">
    <source>
        <dbReference type="ARBA" id="ARBA00022598"/>
    </source>
</evidence>
<evidence type="ECO:0000259" key="6">
    <source>
        <dbReference type="Pfam" id="PF13193"/>
    </source>
</evidence>
<evidence type="ECO:0000313" key="7">
    <source>
        <dbReference type="EMBL" id="THF55104.1"/>
    </source>
</evidence>
<dbReference type="SUPFAM" id="SSF56801">
    <property type="entry name" value="Acetyl-CoA synthetase-like"/>
    <property type="match status" value="1"/>
</dbReference>
<dbReference type="InterPro" id="IPR000873">
    <property type="entry name" value="AMP-dep_synth/lig_dom"/>
</dbReference>
<keyword evidence="3" id="KW-0547">Nucleotide-binding</keyword>
<protein>
    <submittedName>
        <fullName evidence="7">Acyl-CoA synthetase</fullName>
    </submittedName>
</protein>
<dbReference type="RefSeq" id="WP_136359876.1">
    <property type="nucleotide sequence ID" value="NZ_SSNY01000013.1"/>
</dbReference>
<reference evidence="7 8" key="1">
    <citation type="submission" date="2019-04" db="EMBL/GenBank/DDBJ databases">
        <title>Mesorhizobium composti sp. nov., isolated from compost.</title>
        <authorList>
            <person name="Lin S.-Y."/>
            <person name="Hameed A."/>
            <person name="Hsieh Y.-T."/>
            <person name="Young C.-C."/>
        </authorList>
    </citation>
    <scope>NUCLEOTIDE SEQUENCE [LARGE SCALE GENOMIC DNA]</scope>
    <source>
        <strain evidence="7 8">CC-YTH430</strain>
    </source>
</reference>
<dbReference type="InterPro" id="IPR042099">
    <property type="entry name" value="ANL_N_sf"/>
</dbReference>
<sequence>MDFSSVDRSYADARRTFHPVVPEGFNFAFDVIDDWAARDDRTAIIAVSRDGETVRHLPFSWFAEQSNRFANALRSLGARPGDFAVVIAGRVPEWYTVLFGCMKAGVVSMPGTNLLTAHDIEYRANHSRATLAIVAPEHCEKVDAIRAACPTLKHFIVVGGERDGWLSLEALLADASPVLDRAALPTTHASDMMMAYFTSGTTSMPKMVPRDHGYALAHAATGLFWQDLRPSDVHWSLTDTGWAKAAWGILFPQMVLGTPCVLYDGPTAFNAEMHLNLIGKLKVTTFCAPPTVYRLFAQQDLSQYDLSSLRRSLGAGEPLNPEVMRIWKKATGTVIADGYGQTETINIVANFPGEEVRPGSMGKPVPGFDVDVVDDDGKRMPDEEVGHIGVRVTDPWPPGLFHGYYEAGGRLDTKPFRNGWYYTGDTARRDKDGYLWFVGRSDDLISSAGYRISPFEVESALLVHDAVAESAVIGKPDATRGEIVKAYVVLAKGFTPSDELVKDIQDFCRKETAPYKYPREIEFVEALPKTISGKIRRVELRAASKDG</sequence>
<dbReference type="Gene3D" id="3.30.300.30">
    <property type="match status" value="1"/>
</dbReference>
<dbReference type="Proteomes" id="UP000306441">
    <property type="component" value="Unassembled WGS sequence"/>
</dbReference>
<dbReference type="Pfam" id="PF00501">
    <property type="entry name" value="AMP-binding"/>
    <property type="match status" value="1"/>
</dbReference>
<dbReference type="InterPro" id="IPR051087">
    <property type="entry name" value="Mitochondrial_ACSM"/>
</dbReference>
<evidence type="ECO:0000259" key="5">
    <source>
        <dbReference type="Pfam" id="PF00501"/>
    </source>
</evidence>
<evidence type="ECO:0000313" key="8">
    <source>
        <dbReference type="Proteomes" id="UP000306441"/>
    </source>
</evidence>
<organism evidence="7 8">
    <name type="scientific">Ollibium composti</name>
    <dbReference type="NCBI Taxonomy" id="2675109"/>
    <lineage>
        <taxon>Bacteria</taxon>
        <taxon>Pseudomonadati</taxon>
        <taxon>Pseudomonadota</taxon>
        <taxon>Alphaproteobacteria</taxon>
        <taxon>Hyphomicrobiales</taxon>
        <taxon>Phyllobacteriaceae</taxon>
        <taxon>Ollibium</taxon>
    </lineage>
</organism>
<accession>A0ABY2Q327</accession>
<name>A0ABY2Q327_9HYPH</name>
<dbReference type="InterPro" id="IPR025110">
    <property type="entry name" value="AMP-bd_C"/>
</dbReference>
<keyword evidence="2" id="KW-0436">Ligase</keyword>